<evidence type="ECO:0000259" key="2">
    <source>
        <dbReference type="Pfam" id="PF01814"/>
    </source>
</evidence>
<dbReference type="EMBL" id="CP061038">
    <property type="protein sequence ID" value="QNQ09463.1"/>
    <property type="molecule type" value="Genomic_DNA"/>
</dbReference>
<feature type="compositionally biased region" description="Basic and acidic residues" evidence="1">
    <location>
        <begin position="139"/>
        <end position="149"/>
    </location>
</feature>
<gene>
    <name evidence="3" type="ORF">H3Z74_22940</name>
</gene>
<sequence>MADARIFADLKADHDRHRTLLAQISETSGASEERETLFEAFRVEVSAHAAAEEESLYATMLGNPELRDDARHSVSEHKEIDDYLGELAEIDMATGAWLTKFKEMRHRYEHHIDEEEEEMFPAAAEELSSAEEARLAKVFETRKPKELARAEASPPGSDERD</sequence>
<dbReference type="PANTHER" id="PTHR35585">
    <property type="entry name" value="HHE DOMAIN PROTEIN (AFU_ORTHOLOGUE AFUA_4G00730)"/>
    <property type="match status" value="1"/>
</dbReference>
<dbReference type="KEGG" id="spap:H3Z74_22940"/>
<dbReference type="Pfam" id="PF01814">
    <property type="entry name" value="Hemerythrin"/>
    <property type="match status" value="1"/>
</dbReference>
<dbReference type="RefSeq" id="WP_187761775.1">
    <property type="nucleotide sequence ID" value="NZ_CP061038.1"/>
</dbReference>
<proteinExistence type="predicted"/>
<evidence type="ECO:0000313" key="4">
    <source>
        <dbReference type="Proteomes" id="UP000516148"/>
    </source>
</evidence>
<feature type="region of interest" description="Disordered" evidence="1">
    <location>
        <begin position="139"/>
        <end position="161"/>
    </location>
</feature>
<dbReference type="AlphaFoldDB" id="A0A7H0LIG0"/>
<keyword evidence="4" id="KW-1185">Reference proteome</keyword>
<evidence type="ECO:0000313" key="3">
    <source>
        <dbReference type="EMBL" id="QNQ09463.1"/>
    </source>
</evidence>
<accession>A0A7H0LIG0</accession>
<dbReference type="PANTHER" id="PTHR35585:SF1">
    <property type="entry name" value="HHE DOMAIN PROTEIN (AFU_ORTHOLOGUE AFUA_4G00730)"/>
    <property type="match status" value="1"/>
</dbReference>
<evidence type="ECO:0000256" key="1">
    <source>
        <dbReference type="SAM" id="MobiDB-lite"/>
    </source>
</evidence>
<dbReference type="Gene3D" id="1.20.120.520">
    <property type="entry name" value="nmb1532 protein domain like"/>
    <property type="match status" value="1"/>
</dbReference>
<name>A0A7H0LIG0_9SPHN</name>
<feature type="domain" description="Hemerythrin-like" evidence="2">
    <location>
        <begin position="7"/>
        <end position="123"/>
    </location>
</feature>
<reference evidence="3 4" key="1">
    <citation type="submission" date="2020-09" db="EMBL/GenBank/DDBJ databases">
        <title>Sphingomonas sp., a new species isolated from pork steak.</title>
        <authorList>
            <person name="Heidler von Heilborn D."/>
        </authorList>
    </citation>
    <scope>NUCLEOTIDE SEQUENCE [LARGE SCALE GENOMIC DNA]</scope>
    <source>
        <strain evidence="4">S8-3T</strain>
    </source>
</reference>
<organism evidence="3 4">
    <name type="scientific">Sphingomonas alpina</name>
    <dbReference type="NCBI Taxonomy" id="653931"/>
    <lineage>
        <taxon>Bacteria</taxon>
        <taxon>Pseudomonadati</taxon>
        <taxon>Pseudomonadota</taxon>
        <taxon>Alphaproteobacteria</taxon>
        <taxon>Sphingomonadales</taxon>
        <taxon>Sphingomonadaceae</taxon>
        <taxon>Sphingomonas</taxon>
    </lineage>
</organism>
<protein>
    <submittedName>
        <fullName evidence="3">Hemerythrin domain-containing protein</fullName>
    </submittedName>
</protein>
<dbReference type="InterPro" id="IPR012312">
    <property type="entry name" value="Hemerythrin-like"/>
</dbReference>
<dbReference type="Proteomes" id="UP000516148">
    <property type="component" value="Chromosome"/>
</dbReference>